<dbReference type="InterPro" id="IPR003594">
    <property type="entry name" value="HATPase_dom"/>
</dbReference>
<protein>
    <recommendedName>
        <fullName evidence="2">histidine kinase</fullName>
        <ecNumber evidence="2">2.7.13.3</ecNumber>
    </recommendedName>
</protein>
<evidence type="ECO:0000256" key="4">
    <source>
        <dbReference type="ARBA" id="ARBA00022679"/>
    </source>
</evidence>
<evidence type="ECO:0000256" key="2">
    <source>
        <dbReference type="ARBA" id="ARBA00012438"/>
    </source>
</evidence>
<dbReference type="PANTHER" id="PTHR43065:SF46">
    <property type="entry name" value="C4-DICARBOXYLATE TRANSPORT SENSOR PROTEIN DCTB"/>
    <property type="match status" value="1"/>
</dbReference>
<dbReference type="InterPro" id="IPR013656">
    <property type="entry name" value="PAS_4"/>
</dbReference>
<keyword evidence="4" id="KW-0808">Transferase</keyword>
<evidence type="ECO:0000259" key="9">
    <source>
        <dbReference type="PROSITE" id="PS50109"/>
    </source>
</evidence>
<evidence type="ECO:0000256" key="3">
    <source>
        <dbReference type="ARBA" id="ARBA00022553"/>
    </source>
</evidence>
<dbReference type="InterPro" id="IPR035965">
    <property type="entry name" value="PAS-like_dom_sf"/>
</dbReference>
<name>A0ABT3T8S0_9GAMM</name>
<dbReference type="InterPro" id="IPR004358">
    <property type="entry name" value="Sig_transdc_His_kin-like_C"/>
</dbReference>
<evidence type="ECO:0000256" key="8">
    <source>
        <dbReference type="ARBA" id="ARBA00023012"/>
    </source>
</evidence>
<dbReference type="SUPFAM" id="SSF47384">
    <property type="entry name" value="Homodimeric domain of signal transducing histidine kinase"/>
    <property type="match status" value="1"/>
</dbReference>
<keyword evidence="6" id="KW-0418">Kinase</keyword>
<keyword evidence="12" id="KW-1185">Reference proteome</keyword>
<dbReference type="Pfam" id="PF08448">
    <property type="entry name" value="PAS_4"/>
    <property type="match status" value="1"/>
</dbReference>
<keyword evidence="5" id="KW-0547">Nucleotide-binding</keyword>
<feature type="domain" description="Histidine kinase" evidence="9">
    <location>
        <begin position="151"/>
        <end position="365"/>
    </location>
</feature>
<comment type="caution">
    <text evidence="11">The sequence shown here is derived from an EMBL/GenBank/DDBJ whole genome shotgun (WGS) entry which is preliminary data.</text>
</comment>
<evidence type="ECO:0000256" key="7">
    <source>
        <dbReference type="ARBA" id="ARBA00022840"/>
    </source>
</evidence>
<organism evidence="11 12">
    <name type="scientific">Candidatus Marimicrobium litorale</name>
    <dbReference type="NCBI Taxonomy" id="2518991"/>
    <lineage>
        <taxon>Bacteria</taxon>
        <taxon>Pseudomonadati</taxon>
        <taxon>Pseudomonadota</taxon>
        <taxon>Gammaproteobacteria</taxon>
        <taxon>Cellvibrionales</taxon>
        <taxon>Halieaceae</taxon>
        <taxon>Marimicrobium</taxon>
    </lineage>
</organism>
<dbReference type="EC" id="2.7.13.3" evidence="2"/>
<dbReference type="SMART" id="SM00388">
    <property type="entry name" value="HisKA"/>
    <property type="match status" value="1"/>
</dbReference>
<dbReference type="InterPro" id="IPR003661">
    <property type="entry name" value="HisK_dim/P_dom"/>
</dbReference>
<dbReference type="PROSITE" id="PS50109">
    <property type="entry name" value="HIS_KIN"/>
    <property type="match status" value="1"/>
</dbReference>
<keyword evidence="3" id="KW-0597">Phosphoprotein</keyword>
<sequence length="365" mass="40792">MKNSHLDLVSLDEMFQSTPSCLKVISSRGELLHMNPQGLALAEAENMESVFRANVYDLVAAGHRDEFIRFNRRVCSGERGSLVFEMIGLKGSRRWMESYAGPYKLQSGEIAHIAITNDITDRVEVEKEILEQRQALANSARLAALGEFVGGIAHEINNPLAIISGKMALLDISLESDEIDITAFKKNIREVIQTTDRISKIIHNLKTFSRDSNKDDFQDCSLEKIIAEMLSLCAEKLRLSDIDIECQIDPEIRVFCQKVQISQVMMNLINNACDAVMETDVRWIKILGRRIGGLIELSVSDSGRGIAEDVEEKIFDPFFTTKELGKGTGLGLSISSSILSHHNGKLIHRKDSINTQFVLQLPISE</sequence>
<dbReference type="SUPFAM" id="SSF55785">
    <property type="entry name" value="PYP-like sensor domain (PAS domain)"/>
    <property type="match status" value="1"/>
</dbReference>
<dbReference type="Gene3D" id="1.10.287.130">
    <property type="match status" value="1"/>
</dbReference>
<dbReference type="Gene3D" id="3.30.450.20">
    <property type="entry name" value="PAS domain"/>
    <property type="match status" value="1"/>
</dbReference>
<evidence type="ECO:0000256" key="6">
    <source>
        <dbReference type="ARBA" id="ARBA00022777"/>
    </source>
</evidence>
<evidence type="ECO:0000256" key="5">
    <source>
        <dbReference type="ARBA" id="ARBA00022741"/>
    </source>
</evidence>
<dbReference type="SUPFAM" id="SSF55874">
    <property type="entry name" value="ATPase domain of HSP90 chaperone/DNA topoisomerase II/histidine kinase"/>
    <property type="match status" value="1"/>
</dbReference>
<dbReference type="SMART" id="SM00387">
    <property type="entry name" value="HATPase_c"/>
    <property type="match status" value="1"/>
</dbReference>
<accession>A0ABT3T8S0</accession>
<dbReference type="Pfam" id="PF02518">
    <property type="entry name" value="HATPase_c"/>
    <property type="match status" value="1"/>
</dbReference>
<gene>
    <name evidence="11" type="ORF">EYC82_14480</name>
</gene>
<dbReference type="EMBL" id="SHNO01000001">
    <property type="protein sequence ID" value="MCX2978570.1"/>
    <property type="molecule type" value="Genomic_DNA"/>
</dbReference>
<feature type="domain" description="PAC" evidence="10">
    <location>
        <begin position="80"/>
        <end position="131"/>
    </location>
</feature>
<dbReference type="PANTHER" id="PTHR43065">
    <property type="entry name" value="SENSOR HISTIDINE KINASE"/>
    <property type="match status" value="1"/>
</dbReference>
<reference evidence="11" key="1">
    <citation type="submission" date="2019-02" db="EMBL/GenBank/DDBJ databases">
        <authorList>
            <person name="Li S.-H."/>
        </authorList>
    </citation>
    <scope>NUCLEOTIDE SEQUENCE</scope>
    <source>
        <strain evidence="11">IMCC11814</strain>
    </source>
</reference>
<dbReference type="InterPro" id="IPR000700">
    <property type="entry name" value="PAS-assoc_C"/>
</dbReference>
<dbReference type="PROSITE" id="PS50113">
    <property type="entry name" value="PAC"/>
    <property type="match status" value="1"/>
</dbReference>
<comment type="catalytic activity">
    <reaction evidence="1">
        <text>ATP + protein L-histidine = ADP + protein N-phospho-L-histidine.</text>
        <dbReference type="EC" id="2.7.13.3"/>
    </reaction>
</comment>
<evidence type="ECO:0000313" key="11">
    <source>
        <dbReference type="EMBL" id="MCX2978570.1"/>
    </source>
</evidence>
<dbReference type="Proteomes" id="UP001143304">
    <property type="component" value="Unassembled WGS sequence"/>
</dbReference>
<keyword evidence="7" id="KW-0067">ATP-binding</keyword>
<dbReference type="Pfam" id="PF00512">
    <property type="entry name" value="HisKA"/>
    <property type="match status" value="1"/>
</dbReference>
<dbReference type="PRINTS" id="PR00344">
    <property type="entry name" value="BCTRLSENSOR"/>
</dbReference>
<evidence type="ECO:0000256" key="1">
    <source>
        <dbReference type="ARBA" id="ARBA00000085"/>
    </source>
</evidence>
<evidence type="ECO:0000259" key="10">
    <source>
        <dbReference type="PROSITE" id="PS50113"/>
    </source>
</evidence>
<dbReference type="InterPro" id="IPR005467">
    <property type="entry name" value="His_kinase_dom"/>
</dbReference>
<keyword evidence="8" id="KW-0902">Two-component regulatory system</keyword>
<dbReference type="InterPro" id="IPR036890">
    <property type="entry name" value="HATPase_C_sf"/>
</dbReference>
<evidence type="ECO:0000313" key="12">
    <source>
        <dbReference type="Proteomes" id="UP001143304"/>
    </source>
</evidence>
<dbReference type="Gene3D" id="3.30.565.10">
    <property type="entry name" value="Histidine kinase-like ATPase, C-terminal domain"/>
    <property type="match status" value="1"/>
</dbReference>
<dbReference type="CDD" id="cd00082">
    <property type="entry name" value="HisKA"/>
    <property type="match status" value="1"/>
</dbReference>
<dbReference type="InterPro" id="IPR036097">
    <property type="entry name" value="HisK_dim/P_sf"/>
</dbReference>
<proteinExistence type="predicted"/>